<dbReference type="InterPro" id="IPR001810">
    <property type="entry name" value="F-box_dom"/>
</dbReference>
<dbReference type="SUPFAM" id="SSF81383">
    <property type="entry name" value="F-box domain"/>
    <property type="match status" value="1"/>
</dbReference>
<proteinExistence type="predicted"/>
<dbReference type="CDD" id="cd09917">
    <property type="entry name" value="F-box_SF"/>
    <property type="match status" value="1"/>
</dbReference>
<dbReference type="AlphaFoldDB" id="A0A9P6NB86"/>
<keyword evidence="3" id="KW-1185">Reference proteome</keyword>
<dbReference type="PROSITE" id="PS50181">
    <property type="entry name" value="FBOX"/>
    <property type="match status" value="1"/>
</dbReference>
<protein>
    <recommendedName>
        <fullName evidence="1">F-box domain-containing protein</fullName>
    </recommendedName>
</protein>
<dbReference type="Gene3D" id="1.20.1280.50">
    <property type="match status" value="1"/>
</dbReference>
<evidence type="ECO:0000313" key="2">
    <source>
        <dbReference type="EMBL" id="KAG0143400.1"/>
    </source>
</evidence>
<feature type="domain" description="F-box" evidence="1">
    <location>
        <begin position="45"/>
        <end position="94"/>
    </location>
</feature>
<sequence>MYYHQINNFSAQSITSKSLSLSSNLTPTHIPSIIPSAIPLPILPHHPLNTLPNELLLEIFKSLPSLDQGLDILSACLVCRKWRGPAQTVLWGYLRFPHVDCVIAFAEASKLRPDLTGLARRLNFFTDDPEYLASLDADAVFCSMESLTGLERFEVTVPYASGELYDSLCEELSGAPVREILLAAEEGIGRGHVQASMRFPRLALLHLVGLGPLGDLASLAMDWSCPSTLTELVLVKPDLPGSHFDFLLSHTRPTLRTLRLDFKDLKAEETQLTEEDVSSALLRYGDCLTELELMWPYATYPCLNQAVVGLTQVRHIVTSGVTCDENMDRNCLPTLVSMDIHVVIGCSASTFEKLCDPTFRRSNITRYHIVTRREERECLPATSYH</sequence>
<organism evidence="2 3">
    <name type="scientific">Cronartium quercuum f. sp. fusiforme G11</name>
    <dbReference type="NCBI Taxonomy" id="708437"/>
    <lineage>
        <taxon>Eukaryota</taxon>
        <taxon>Fungi</taxon>
        <taxon>Dikarya</taxon>
        <taxon>Basidiomycota</taxon>
        <taxon>Pucciniomycotina</taxon>
        <taxon>Pucciniomycetes</taxon>
        <taxon>Pucciniales</taxon>
        <taxon>Coleosporiaceae</taxon>
        <taxon>Cronartium</taxon>
    </lineage>
</organism>
<dbReference type="OrthoDB" id="2498397at2759"/>
<evidence type="ECO:0000259" key="1">
    <source>
        <dbReference type="PROSITE" id="PS50181"/>
    </source>
</evidence>
<dbReference type="EMBL" id="MU167320">
    <property type="protein sequence ID" value="KAG0143400.1"/>
    <property type="molecule type" value="Genomic_DNA"/>
</dbReference>
<comment type="caution">
    <text evidence="2">The sequence shown here is derived from an EMBL/GenBank/DDBJ whole genome shotgun (WGS) entry which is preliminary data.</text>
</comment>
<dbReference type="Proteomes" id="UP000886653">
    <property type="component" value="Unassembled WGS sequence"/>
</dbReference>
<accession>A0A9P6NB86</accession>
<dbReference type="InterPro" id="IPR036047">
    <property type="entry name" value="F-box-like_dom_sf"/>
</dbReference>
<gene>
    <name evidence="2" type="ORF">CROQUDRAFT_661301</name>
</gene>
<evidence type="ECO:0000313" key="3">
    <source>
        <dbReference type="Proteomes" id="UP000886653"/>
    </source>
</evidence>
<reference evidence="2" key="1">
    <citation type="submission" date="2013-11" db="EMBL/GenBank/DDBJ databases">
        <title>Genome sequence of the fusiform rust pathogen reveals effectors for host alternation and coevolution with pine.</title>
        <authorList>
            <consortium name="DOE Joint Genome Institute"/>
            <person name="Smith K."/>
            <person name="Pendleton A."/>
            <person name="Kubisiak T."/>
            <person name="Anderson C."/>
            <person name="Salamov A."/>
            <person name="Aerts A."/>
            <person name="Riley R."/>
            <person name="Clum A."/>
            <person name="Lindquist E."/>
            <person name="Ence D."/>
            <person name="Campbell M."/>
            <person name="Kronenberg Z."/>
            <person name="Feau N."/>
            <person name="Dhillon B."/>
            <person name="Hamelin R."/>
            <person name="Burleigh J."/>
            <person name="Smith J."/>
            <person name="Yandell M."/>
            <person name="Nelson C."/>
            <person name="Grigoriev I."/>
            <person name="Davis J."/>
        </authorList>
    </citation>
    <scope>NUCLEOTIDE SEQUENCE</scope>
    <source>
        <strain evidence="2">G11</strain>
    </source>
</reference>
<dbReference type="Pfam" id="PF12937">
    <property type="entry name" value="F-box-like"/>
    <property type="match status" value="1"/>
</dbReference>
<name>A0A9P6NB86_9BASI</name>